<name>A0ABT8C5Y3_9BACT</name>
<organism evidence="1 2">
    <name type="scientific">Cyclobacterium jeungdonense</name>
    <dbReference type="NCBI Taxonomy" id="708087"/>
    <lineage>
        <taxon>Bacteria</taxon>
        <taxon>Pseudomonadati</taxon>
        <taxon>Bacteroidota</taxon>
        <taxon>Cytophagia</taxon>
        <taxon>Cytophagales</taxon>
        <taxon>Cyclobacteriaceae</taxon>
        <taxon>Cyclobacterium</taxon>
    </lineage>
</organism>
<evidence type="ECO:0000313" key="1">
    <source>
        <dbReference type="EMBL" id="MDN3687890.1"/>
    </source>
</evidence>
<comment type="caution">
    <text evidence="1">The sequence shown here is derived from an EMBL/GenBank/DDBJ whole genome shotgun (WGS) entry which is preliminary data.</text>
</comment>
<dbReference type="RefSeq" id="WP_163384332.1">
    <property type="nucleotide sequence ID" value="NZ_JAUFQS010000007.1"/>
</dbReference>
<accession>A0ABT8C5Y3</accession>
<keyword evidence="2" id="KW-1185">Reference proteome</keyword>
<dbReference type="InterPro" id="IPR045767">
    <property type="entry name" value="DUF6134"/>
</dbReference>
<dbReference type="Pfam" id="PF19630">
    <property type="entry name" value="DUF6134"/>
    <property type="match status" value="1"/>
</dbReference>
<reference evidence="2" key="1">
    <citation type="journal article" date="2019" name="Int. J. Syst. Evol. Microbiol.">
        <title>The Global Catalogue of Microorganisms (GCM) 10K type strain sequencing project: providing services to taxonomists for standard genome sequencing and annotation.</title>
        <authorList>
            <consortium name="The Broad Institute Genomics Platform"/>
            <consortium name="The Broad Institute Genome Sequencing Center for Infectious Disease"/>
            <person name="Wu L."/>
            <person name="Ma J."/>
        </authorList>
    </citation>
    <scope>NUCLEOTIDE SEQUENCE [LARGE SCALE GENOMIC DNA]</scope>
    <source>
        <strain evidence="2">CECT 7706</strain>
    </source>
</reference>
<protein>
    <submittedName>
        <fullName evidence="1">Uncharacterized protein</fullName>
    </submittedName>
</protein>
<dbReference type="Proteomes" id="UP001236663">
    <property type="component" value="Unassembled WGS sequence"/>
</dbReference>
<sequence>MTVQAQEVHPYEISLAGFTIGEMTATQYERADTTFYLLESKVSFWLFGQIEVDYKTEVYYHQGKFIRSLVQSKTNRGNFLSRIWWENDRYLIRAQAYKYEHQAAFPDPIFHSAVRLFFEEPKGISKMMAENYGKFASVMPLGDGVYDTSVEGNENRYYYKNGELQKASMDSPIKNYVIQRKQP</sequence>
<dbReference type="EMBL" id="JAUFQS010000007">
    <property type="protein sequence ID" value="MDN3687890.1"/>
    <property type="molecule type" value="Genomic_DNA"/>
</dbReference>
<evidence type="ECO:0000313" key="2">
    <source>
        <dbReference type="Proteomes" id="UP001236663"/>
    </source>
</evidence>
<proteinExistence type="predicted"/>
<gene>
    <name evidence="1" type="ORF">QWZ15_08615</name>
</gene>